<dbReference type="EMBL" id="KV424032">
    <property type="protein sequence ID" value="KZT53661.1"/>
    <property type="molecule type" value="Genomic_DNA"/>
</dbReference>
<name>A0A165DW48_9BASI</name>
<sequence length="348" mass="35815">MLQVLSCVGGDGQGGQGWCSYTALPCGCADAGWGRGEGADSDSDSDSDSRRRRCGSRPVRVSPSRFPKVERAARASSTGGCLKCPQRAAGGTDQAGAGGVAGGGRAAGAGGLPAAGCPLPDVGVAGSSWGGHRLVMLQAASSPFRNALAVRVARRATTFRSRTNGSEQRKRRVPTGTVGWTLPPAYRLPSTATSSCVRGGRVTGATGREGRSARLPEWGACPPCIGQFHRGDWGNVASILAAYSMLQLQSTALGPRAWSHRGSNSTAVLYCDSLAVLDPTTSRPYFSQYTVHDATCTGGLTRPQGREGVRPGHCVSPEVGQSSPSSTCTIKRCAGAGWTGCARDSRAA</sequence>
<accession>A0A165DW48</accession>
<reference evidence="2 3" key="1">
    <citation type="journal article" date="2016" name="Mol. Biol. Evol.">
        <title>Comparative Genomics of Early-Diverging Mushroom-Forming Fungi Provides Insights into the Origins of Lignocellulose Decay Capabilities.</title>
        <authorList>
            <person name="Nagy L.G."/>
            <person name="Riley R."/>
            <person name="Tritt A."/>
            <person name="Adam C."/>
            <person name="Daum C."/>
            <person name="Floudas D."/>
            <person name="Sun H."/>
            <person name="Yadav J.S."/>
            <person name="Pangilinan J."/>
            <person name="Larsson K.H."/>
            <person name="Matsuura K."/>
            <person name="Barry K."/>
            <person name="Labutti K."/>
            <person name="Kuo R."/>
            <person name="Ohm R.A."/>
            <person name="Bhattacharya S.S."/>
            <person name="Shirouzu T."/>
            <person name="Yoshinaga Y."/>
            <person name="Martin F.M."/>
            <person name="Grigoriev I.V."/>
            <person name="Hibbett D.S."/>
        </authorList>
    </citation>
    <scope>NUCLEOTIDE SEQUENCE [LARGE SCALE GENOMIC DNA]</scope>
    <source>
        <strain evidence="2 3">HHB12733</strain>
    </source>
</reference>
<protein>
    <submittedName>
        <fullName evidence="2">Uncharacterized protein</fullName>
    </submittedName>
</protein>
<feature type="region of interest" description="Disordered" evidence="1">
    <location>
        <begin position="161"/>
        <end position="180"/>
    </location>
</feature>
<feature type="region of interest" description="Disordered" evidence="1">
    <location>
        <begin position="37"/>
        <end position="72"/>
    </location>
</feature>
<evidence type="ECO:0000313" key="3">
    <source>
        <dbReference type="Proteomes" id="UP000076842"/>
    </source>
</evidence>
<gene>
    <name evidence="2" type="ORF">CALCODRAFT_44622</name>
</gene>
<proteinExistence type="predicted"/>
<evidence type="ECO:0000313" key="2">
    <source>
        <dbReference type="EMBL" id="KZT53661.1"/>
    </source>
</evidence>
<keyword evidence="3" id="KW-1185">Reference proteome</keyword>
<feature type="compositionally biased region" description="Low complexity" evidence="1">
    <location>
        <begin position="56"/>
        <end position="65"/>
    </location>
</feature>
<dbReference type="InParanoid" id="A0A165DW48"/>
<dbReference type="Proteomes" id="UP000076842">
    <property type="component" value="Unassembled WGS sequence"/>
</dbReference>
<evidence type="ECO:0000256" key="1">
    <source>
        <dbReference type="SAM" id="MobiDB-lite"/>
    </source>
</evidence>
<organism evidence="2 3">
    <name type="scientific">Calocera cornea HHB12733</name>
    <dbReference type="NCBI Taxonomy" id="1353952"/>
    <lineage>
        <taxon>Eukaryota</taxon>
        <taxon>Fungi</taxon>
        <taxon>Dikarya</taxon>
        <taxon>Basidiomycota</taxon>
        <taxon>Agaricomycotina</taxon>
        <taxon>Dacrymycetes</taxon>
        <taxon>Dacrymycetales</taxon>
        <taxon>Dacrymycetaceae</taxon>
        <taxon>Calocera</taxon>
    </lineage>
</organism>
<dbReference type="AlphaFoldDB" id="A0A165DW48"/>